<protein>
    <submittedName>
        <fullName evidence="2">Uncharacterized protein</fullName>
    </submittedName>
</protein>
<keyword evidence="1" id="KW-0472">Membrane</keyword>
<organism evidence="2">
    <name type="scientific">seawater metagenome</name>
    <dbReference type="NCBI Taxonomy" id="1561972"/>
    <lineage>
        <taxon>unclassified sequences</taxon>
        <taxon>metagenomes</taxon>
        <taxon>ecological metagenomes</taxon>
    </lineage>
</organism>
<keyword evidence="1" id="KW-1133">Transmembrane helix</keyword>
<sequence>MDNNIPITSIYGPLDDYTIKRDSTFPRIPKGFPFNQVFLITIVLSLVIGLIWYKRWRTQGYCYKIMNLDDNQDIVNGYYKKIPTYILKKNLRSKKIYSNIAGDVIFIKENNKYNIYKYGNNNETLMNISENNCQEETCNNYGSFEKLPITTPVLANNSEIEISYGFFEKCHKDFKYPKE</sequence>
<dbReference type="AlphaFoldDB" id="A0A5E8CLY2"/>
<proteinExistence type="predicted"/>
<gene>
    <name evidence="2" type="ORF">CPAV1605_847</name>
</gene>
<feature type="transmembrane region" description="Helical" evidence="1">
    <location>
        <begin position="34"/>
        <end position="53"/>
    </location>
</feature>
<keyword evidence="1" id="KW-0812">Transmembrane</keyword>
<reference evidence="2" key="1">
    <citation type="submission" date="2019-09" db="EMBL/GenBank/DDBJ databases">
        <authorList>
            <person name="Needham M D."/>
        </authorList>
    </citation>
    <scope>NUCLEOTIDE SEQUENCE</scope>
</reference>
<name>A0A5E8CLY2_9ZZZZ</name>
<evidence type="ECO:0000256" key="1">
    <source>
        <dbReference type="SAM" id="Phobius"/>
    </source>
</evidence>
<dbReference type="EMBL" id="CABVLZ010000003">
    <property type="protein sequence ID" value="VVU95122.1"/>
    <property type="molecule type" value="Genomic_DNA"/>
</dbReference>
<evidence type="ECO:0000313" key="2">
    <source>
        <dbReference type="EMBL" id="VVU95122.1"/>
    </source>
</evidence>
<accession>A0A5E8CLY2</accession>